<dbReference type="InterPro" id="IPR045889">
    <property type="entry name" value="MES/HNL"/>
</dbReference>
<dbReference type="GO" id="GO:0016787">
    <property type="term" value="F:hydrolase activity"/>
    <property type="evidence" value="ECO:0007669"/>
    <property type="project" value="UniProtKB-KW"/>
</dbReference>
<dbReference type="EMBL" id="BAABEZ010000001">
    <property type="protein sequence ID" value="GAA4449156.1"/>
    <property type="molecule type" value="Genomic_DNA"/>
</dbReference>
<accession>A0ABP8ME28</accession>
<organism evidence="2 3">
    <name type="scientific">Rurimicrobium arvi</name>
    <dbReference type="NCBI Taxonomy" id="2049916"/>
    <lineage>
        <taxon>Bacteria</taxon>
        <taxon>Pseudomonadati</taxon>
        <taxon>Bacteroidota</taxon>
        <taxon>Chitinophagia</taxon>
        <taxon>Chitinophagales</taxon>
        <taxon>Chitinophagaceae</taxon>
        <taxon>Rurimicrobium</taxon>
    </lineage>
</organism>
<evidence type="ECO:0000313" key="2">
    <source>
        <dbReference type="EMBL" id="GAA4449156.1"/>
    </source>
</evidence>
<dbReference type="Gene3D" id="3.40.50.1820">
    <property type="entry name" value="alpha/beta hydrolase"/>
    <property type="match status" value="1"/>
</dbReference>
<keyword evidence="3" id="KW-1185">Reference proteome</keyword>
<keyword evidence="2" id="KW-0378">Hydrolase</keyword>
<name>A0ABP8ME28_9BACT</name>
<dbReference type="RefSeq" id="WP_344821925.1">
    <property type="nucleotide sequence ID" value="NZ_BAABEZ010000001.1"/>
</dbReference>
<dbReference type="InterPro" id="IPR000073">
    <property type="entry name" value="AB_hydrolase_1"/>
</dbReference>
<dbReference type="PANTHER" id="PTHR10992:SF872">
    <property type="entry name" value="METHYLESTERASE 11, CHLOROPLASTIC-RELATED"/>
    <property type="match status" value="1"/>
</dbReference>
<comment type="caution">
    <text evidence="2">The sequence shown here is derived from an EMBL/GenBank/DDBJ whole genome shotgun (WGS) entry which is preliminary data.</text>
</comment>
<dbReference type="PANTHER" id="PTHR10992">
    <property type="entry name" value="METHYLESTERASE FAMILY MEMBER"/>
    <property type="match status" value="1"/>
</dbReference>
<feature type="domain" description="AB hydrolase-1" evidence="1">
    <location>
        <begin position="7"/>
        <end position="234"/>
    </location>
</feature>
<sequence>MEKKETFVLVHAAWLGGWQWDATARLLTGNGHKVFAPDLPGHGSDATPAAAIVMEHYVAAITTLLDSLDEPVILVGHSFNGITVSRVAELRPEKVRKLVFLTAFLLPQGASFLSAVQGVEGSSAVDHFYLSEDKTYAFVSEQEMHHAFAHDIPREAFDQAKAYIVPEPAAPLTYQLEVSDAVFGAIPKFYIECTEDHAIPLSVQRAMYTGKVKRSYLLNASHTPNFSQPEKLAAVLLDIASVQ</sequence>
<gene>
    <name evidence="2" type="ORF">GCM10023092_02800</name>
</gene>
<protein>
    <submittedName>
        <fullName evidence="2">Alpha/beta hydrolase</fullName>
    </submittedName>
</protein>
<proteinExistence type="predicted"/>
<dbReference type="Proteomes" id="UP001501410">
    <property type="component" value="Unassembled WGS sequence"/>
</dbReference>
<evidence type="ECO:0000313" key="3">
    <source>
        <dbReference type="Proteomes" id="UP001501410"/>
    </source>
</evidence>
<dbReference type="Pfam" id="PF12697">
    <property type="entry name" value="Abhydrolase_6"/>
    <property type="match status" value="1"/>
</dbReference>
<dbReference type="PRINTS" id="PR00111">
    <property type="entry name" value="ABHYDROLASE"/>
</dbReference>
<dbReference type="SUPFAM" id="SSF53474">
    <property type="entry name" value="alpha/beta-Hydrolases"/>
    <property type="match status" value="1"/>
</dbReference>
<reference evidence="3" key="1">
    <citation type="journal article" date="2019" name="Int. J. Syst. Evol. Microbiol.">
        <title>The Global Catalogue of Microorganisms (GCM) 10K type strain sequencing project: providing services to taxonomists for standard genome sequencing and annotation.</title>
        <authorList>
            <consortium name="The Broad Institute Genomics Platform"/>
            <consortium name="The Broad Institute Genome Sequencing Center for Infectious Disease"/>
            <person name="Wu L."/>
            <person name="Ma J."/>
        </authorList>
    </citation>
    <scope>NUCLEOTIDE SEQUENCE [LARGE SCALE GENOMIC DNA]</scope>
    <source>
        <strain evidence="3">JCM 31921</strain>
    </source>
</reference>
<dbReference type="InterPro" id="IPR029058">
    <property type="entry name" value="AB_hydrolase_fold"/>
</dbReference>
<evidence type="ECO:0000259" key="1">
    <source>
        <dbReference type="Pfam" id="PF12697"/>
    </source>
</evidence>